<dbReference type="Pfam" id="PF04042">
    <property type="entry name" value="DNA_pol_E_B"/>
    <property type="match status" value="1"/>
</dbReference>
<feature type="region of interest" description="Disordered" evidence="3">
    <location>
        <begin position="1"/>
        <end position="40"/>
    </location>
</feature>
<keyword evidence="7" id="KW-1185">Reference proteome</keyword>
<dbReference type="EMBL" id="AGNL01046434">
    <property type="protein sequence ID" value="EJK47956.1"/>
    <property type="molecule type" value="Genomic_DNA"/>
</dbReference>
<dbReference type="Gene3D" id="2.40.50.430">
    <property type="match status" value="1"/>
</dbReference>
<dbReference type="InterPro" id="IPR040663">
    <property type="entry name" value="DNA_pol_D_N"/>
</dbReference>
<dbReference type="OMA" id="HCILIGT"/>
<evidence type="ECO:0000313" key="6">
    <source>
        <dbReference type="EMBL" id="EJK47956.1"/>
    </source>
</evidence>
<dbReference type="AlphaFoldDB" id="K0RG39"/>
<feature type="domain" description="DNA polymerase delta subunit OB-fold" evidence="5">
    <location>
        <begin position="49"/>
        <end position="214"/>
    </location>
</feature>
<evidence type="ECO:0000256" key="3">
    <source>
        <dbReference type="SAM" id="MobiDB-lite"/>
    </source>
</evidence>
<sequence length="533" mass="57229">MTATIDTMGSQRRYAPQKPSWQRFHGHAAPKSSNSGCSGASEVNAYSRQYSHVYRARLEALRQRCVDNAKAALREEGVAEDVAVSNQIIEVSEGTLSIIVGTVVKEMDPKTRRLKVNHDTYGHLGDASTFLFPESDKAGFQQSLKSLAFDSSKGDTLYLEDESGRVELAPEEDEDGVSSKASSSPLDPNRIATGVVVAITGEICAEKGVMKVKSVHFAGPPKPASSAIAKPSADEPVLLLVSGLGCGADAPRDAQSGATLALRREMLLEYVTDAAFSGSSVSHILVAGGGINVSKTNEFDKENEAKSYGKGKSSSSATSNLAFSLRELDMFLSELLASGIPLDYIPGMHDPTNANWPQRPIHSCLLPNACGYSKSFGRPTNPYEGQLTVEGESSGVRVLGTDGLNIADLRRYLATRSDESGEGEGDTSEPASCIDALNQTLRYGHIAPTGPSSLPTFPAYDSDPFVLKSRPDIYFAGNCHSFETRMIDDNCNEAKEGGKTRLICVPNFALTGEVVLVKLHSLECEVIEFNDWE</sequence>
<evidence type="ECO:0000256" key="2">
    <source>
        <dbReference type="ARBA" id="ARBA00022705"/>
    </source>
</evidence>
<dbReference type="PANTHER" id="PTHR10416:SF0">
    <property type="entry name" value="DNA POLYMERASE DELTA SUBUNIT 2"/>
    <property type="match status" value="1"/>
</dbReference>
<organism evidence="6 7">
    <name type="scientific">Thalassiosira oceanica</name>
    <name type="common">Marine diatom</name>
    <dbReference type="NCBI Taxonomy" id="159749"/>
    <lineage>
        <taxon>Eukaryota</taxon>
        <taxon>Sar</taxon>
        <taxon>Stramenopiles</taxon>
        <taxon>Ochrophyta</taxon>
        <taxon>Bacillariophyta</taxon>
        <taxon>Coscinodiscophyceae</taxon>
        <taxon>Thalassiosirophycidae</taxon>
        <taxon>Thalassiosirales</taxon>
        <taxon>Thalassiosiraceae</taxon>
        <taxon>Thalassiosira</taxon>
    </lineage>
</organism>
<accession>K0RG39</accession>
<feature type="domain" description="DNA polymerase alpha/delta/epsilon subunit B" evidence="4">
    <location>
        <begin position="265"/>
        <end position="483"/>
    </location>
</feature>
<comment type="caution">
    <text evidence="6">The sequence shown here is derived from an EMBL/GenBank/DDBJ whole genome shotgun (WGS) entry which is preliminary data.</text>
</comment>
<protein>
    <recommendedName>
        <fullName evidence="8">DNA polymerase delta small subunit</fullName>
    </recommendedName>
</protein>
<evidence type="ECO:0000259" key="4">
    <source>
        <dbReference type="Pfam" id="PF04042"/>
    </source>
</evidence>
<dbReference type="Gene3D" id="3.60.21.50">
    <property type="match status" value="1"/>
</dbReference>
<dbReference type="Pfam" id="PF18018">
    <property type="entry name" value="DNA_pol_D_N"/>
    <property type="match status" value="1"/>
</dbReference>
<dbReference type="OrthoDB" id="3763at2759"/>
<name>K0RG39_THAOC</name>
<feature type="compositionally biased region" description="Polar residues" evidence="3">
    <location>
        <begin position="1"/>
        <end position="10"/>
    </location>
</feature>
<comment type="similarity">
    <text evidence="1">Belongs to the DNA polymerase delta/II small subunit family.</text>
</comment>
<dbReference type="eggNOG" id="KOG2732">
    <property type="taxonomic scope" value="Eukaryota"/>
</dbReference>
<gene>
    <name evidence="6" type="ORF">THAOC_33287</name>
</gene>
<proteinExistence type="inferred from homology"/>
<dbReference type="GO" id="GO:0006271">
    <property type="term" value="P:DNA strand elongation involved in DNA replication"/>
    <property type="evidence" value="ECO:0007669"/>
    <property type="project" value="TreeGrafter"/>
</dbReference>
<evidence type="ECO:0008006" key="8">
    <source>
        <dbReference type="Google" id="ProtNLM"/>
    </source>
</evidence>
<dbReference type="InterPro" id="IPR024826">
    <property type="entry name" value="DNA_pol_delta/II_ssu"/>
</dbReference>
<evidence type="ECO:0000313" key="7">
    <source>
        <dbReference type="Proteomes" id="UP000266841"/>
    </source>
</evidence>
<reference evidence="6 7" key="1">
    <citation type="journal article" date="2012" name="Genome Biol.">
        <title>Genome and low-iron response of an oceanic diatom adapted to chronic iron limitation.</title>
        <authorList>
            <person name="Lommer M."/>
            <person name="Specht M."/>
            <person name="Roy A.S."/>
            <person name="Kraemer L."/>
            <person name="Andreson R."/>
            <person name="Gutowska M.A."/>
            <person name="Wolf J."/>
            <person name="Bergner S.V."/>
            <person name="Schilhabel M.B."/>
            <person name="Klostermeier U.C."/>
            <person name="Beiko R.G."/>
            <person name="Rosenstiel P."/>
            <person name="Hippler M."/>
            <person name="Laroche J."/>
        </authorList>
    </citation>
    <scope>NUCLEOTIDE SEQUENCE [LARGE SCALE GENOMIC DNA]</scope>
    <source>
        <strain evidence="6 7">CCMP1005</strain>
    </source>
</reference>
<dbReference type="GO" id="GO:0043625">
    <property type="term" value="C:delta DNA polymerase complex"/>
    <property type="evidence" value="ECO:0007669"/>
    <property type="project" value="TreeGrafter"/>
</dbReference>
<feature type="region of interest" description="Disordered" evidence="3">
    <location>
        <begin position="162"/>
        <end position="185"/>
    </location>
</feature>
<dbReference type="PANTHER" id="PTHR10416">
    <property type="entry name" value="DNA POLYMERASE DELTA SUBUNIT 2"/>
    <property type="match status" value="1"/>
</dbReference>
<evidence type="ECO:0000256" key="1">
    <source>
        <dbReference type="ARBA" id="ARBA00006035"/>
    </source>
</evidence>
<evidence type="ECO:0000259" key="5">
    <source>
        <dbReference type="Pfam" id="PF18018"/>
    </source>
</evidence>
<dbReference type="InterPro" id="IPR007185">
    <property type="entry name" value="DNA_pol_a/d/e_bsu"/>
</dbReference>
<dbReference type="Proteomes" id="UP000266841">
    <property type="component" value="Unassembled WGS sequence"/>
</dbReference>
<dbReference type="GO" id="GO:0003677">
    <property type="term" value="F:DNA binding"/>
    <property type="evidence" value="ECO:0007669"/>
    <property type="project" value="InterPro"/>
</dbReference>
<keyword evidence="2" id="KW-0235">DNA replication</keyword>